<dbReference type="InterPro" id="IPR000716">
    <property type="entry name" value="Thyroglobulin_1"/>
</dbReference>
<comment type="subcellular location">
    <subcellularLocation>
        <location evidence="1">Secreted</location>
    </subcellularLocation>
</comment>
<keyword evidence="8" id="KW-1185">Reference proteome</keyword>
<dbReference type="PANTHER" id="PTHR12352">
    <property type="entry name" value="SECRETED MODULAR CALCIUM-BINDING PROTEIN"/>
    <property type="match status" value="1"/>
</dbReference>
<protein>
    <submittedName>
        <fullName evidence="7">Venom factor</fullName>
    </submittedName>
</protein>
<keyword evidence="4 5" id="KW-1015">Disulfide bond</keyword>
<dbReference type="SUPFAM" id="SSF57610">
    <property type="entry name" value="Thyroglobulin type-1 domain"/>
    <property type="match status" value="2"/>
</dbReference>
<organism evidence="7 8">
    <name type="scientific">Caerostris darwini</name>
    <dbReference type="NCBI Taxonomy" id="1538125"/>
    <lineage>
        <taxon>Eukaryota</taxon>
        <taxon>Metazoa</taxon>
        <taxon>Ecdysozoa</taxon>
        <taxon>Arthropoda</taxon>
        <taxon>Chelicerata</taxon>
        <taxon>Arachnida</taxon>
        <taxon>Araneae</taxon>
        <taxon>Araneomorphae</taxon>
        <taxon>Entelegynae</taxon>
        <taxon>Araneoidea</taxon>
        <taxon>Araneidae</taxon>
        <taxon>Caerostris</taxon>
    </lineage>
</organism>
<keyword evidence="3" id="KW-0677">Repeat</keyword>
<evidence type="ECO:0000256" key="4">
    <source>
        <dbReference type="ARBA" id="ARBA00023157"/>
    </source>
</evidence>
<sequence length="163" mass="18448">MEHIFEETSFSSSRQAIMMKVVGIIALCLFSVAFADDDVKVPSACQEDRARRLNATLTESILHLIPECEENGDYAALQCFTANDWCVCYRRNGENINTPSKNIKACECIRQKDDALVAEDTYVPDCDKNGYFKEVQCERDECWCVDKKGKVLSDPQVGRDIKC</sequence>
<dbReference type="GO" id="GO:0005615">
    <property type="term" value="C:extracellular space"/>
    <property type="evidence" value="ECO:0007669"/>
    <property type="project" value="TreeGrafter"/>
</dbReference>
<evidence type="ECO:0000256" key="5">
    <source>
        <dbReference type="PROSITE-ProRule" id="PRU00500"/>
    </source>
</evidence>
<dbReference type="PROSITE" id="PS00484">
    <property type="entry name" value="THYROGLOBULIN_1_1"/>
    <property type="match status" value="1"/>
</dbReference>
<dbReference type="Gene3D" id="4.10.800.10">
    <property type="entry name" value="Thyroglobulin type-1"/>
    <property type="match status" value="2"/>
</dbReference>
<dbReference type="Proteomes" id="UP001054837">
    <property type="component" value="Unassembled WGS sequence"/>
</dbReference>
<evidence type="ECO:0000256" key="1">
    <source>
        <dbReference type="ARBA" id="ARBA00004613"/>
    </source>
</evidence>
<evidence type="ECO:0000313" key="8">
    <source>
        <dbReference type="Proteomes" id="UP001054837"/>
    </source>
</evidence>
<evidence type="ECO:0000256" key="2">
    <source>
        <dbReference type="ARBA" id="ARBA00022525"/>
    </source>
</evidence>
<gene>
    <name evidence="7" type="primary">VCO3</name>
    <name evidence="7" type="ORF">CDAR_39001</name>
</gene>
<feature type="domain" description="Thyroglobulin type-1" evidence="6">
    <location>
        <begin position="105"/>
        <end position="163"/>
    </location>
</feature>
<reference evidence="7 8" key="1">
    <citation type="submission" date="2021-06" db="EMBL/GenBank/DDBJ databases">
        <title>Caerostris darwini draft genome.</title>
        <authorList>
            <person name="Kono N."/>
            <person name="Arakawa K."/>
        </authorList>
    </citation>
    <scope>NUCLEOTIDE SEQUENCE [LARGE SCALE GENOMIC DNA]</scope>
</reference>
<comment type="caution">
    <text evidence="7">The sequence shown here is derived from an EMBL/GenBank/DDBJ whole genome shotgun (WGS) entry which is preliminary data.</text>
</comment>
<evidence type="ECO:0000256" key="3">
    <source>
        <dbReference type="ARBA" id="ARBA00022737"/>
    </source>
</evidence>
<evidence type="ECO:0000313" key="7">
    <source>
        <dbReference type="EMBL" id="GIY60131.1"/>
    </source>
</evidence>
<accession>A0AAV4UQI1</accession>
<dbReference type="PROSITE" id="PS51162">
    <property type="entry name" value="THYROGLOBULIN_1_2"/>
    <property type="match status" value="2"/>
</dbReference>
<dbReference type="Pfam" id="PF00086">
    <property type="entry name" value="Thyroglobulin_1"/>
    <property type="match status" value="2"/>
</dbReference>
<feature type="disulfide bond" evidence="5">
    <location>
        <begin position="79"/>
        <end position="86"/>
    </location>
</feature>
<proteinExistence type="predicted"/>
<evidence type="ECO:0000259" key="6">
    <source>
        <dbReference type="PROSITE" id="PS51162"/>
    </source>
</evidence>
<name>A0AAV4UQI1_9ARAC</name>
<dbReference type="AlphaFoldDB" id="A0AAV4UQI1"/>
<dbReference type="EMBL" id="BPLQ01011751">
    <property type="protein sequence ID" value="GIY60131.1"/>
    <property type="molecule type" value="Genomic_DNA"/>
</dbReference>
<keyword evidence="2" id="KW-0964">Secreted</keyword>
<dbReference type="InterPro" id="IPR036857">
    <property type="entry name" value="Thyroglobulin_1_sf"/>
</dbReference>
<dbReference type="CDD" id="cd00191">
    <property type="entry name" value="TY"/>
    <property type="match status" value="1"/>
</dbReference>
<dbReference type="PANTHER" id="PTHR12352:SF25">
    <property type="entry name" value="SPARC_OSTEONECTIN, CWCV AND KAZAL LIKE DOMAINS PROTEOGLYCAN 1"/>
    <property type="match status" value="1"/>
</dbReference>
<comment type="caution">
    <text evidence="5">Lacks conserved residue(s) required for the propagation of feature annotation.</text>
</comment>
<dbReference type="InterPro" id="IPR051950">
    <property type="entry name" value="Dev_reg/Prot_inhib"/>
</dbReference>
<feature type="domain" description="Thyroglobulin type-1" evidence="6">
    <location>
        <begin position="42"/>
        <end position="96"/>
    </location>
</feature>
<dbReference type="GO" id="GO:0035592">
    <property type="term" value="P:establishment of protein localization to extracellular region"/>
    <property type="evidence" value="ECO:0007669"/>
    <property type="project" value="TreeGrafter"/>
</dbReference>
<dbReference type="SMART" id="SM00211">
    <property type="entry name" value="TY"/>
    <property type="match status" value="2"/>
</dbReference>